<dbReference type="InterPro" id="IPR001509">
    <property type="entry name" value="Epimerase_deHydtase"/>
</dbReference>
<reference evidence="2 3" key="1">
    <citation type="submission" date="2020-10" db="EMBL/GenBank/DDBJ databases">
        <title>Complete genome of Cruoricapor ignavus strain M1214 isolated from the blood culture of a febrile patient.</title>
        <authorList>
            <person name="Guglielmino C.J.D."/>
        </authorList>
    </citation>
    <scope>NUCLEOTIDE SEQUENCE [LARGE SCALE GENOMIC DNA]</scope>
    <source>
        <strain evidence="2 3">M1214</strain>
    </source>
</reference>
<sequence>MIIGNGLIANAIRNIDRDDVVFLAAGVSNSLETNPLQFERERKLIERQTTENKKLVYFSTCSVLDSSKKESLYVKHKLEMEDLIRSQSDNFLILRVSNAVGNGGNPHLLLNFLHRSILNNEAIEIHTNATRNLIDVEDLANITELILQNPQGNSTVNIAYLKSFPIGEIVSTFERVLDKPAKKIYTEKGDSYDIEIPQIADYFFDKGKENHQLYLTNLITKYYS</sequence>
<gene>
    <name evidence="2" type="ORF">IMZ16_07445</name>
</gene>
<evidence type="ECO:0000313" key="2">
    <source>
        <dbReference type="EMBL" id="QOR73363.1"/>
    </source>
</evidence>
<evidence type="ECO:0000259" key="1">
    <source>
        <dbReference type="Pfam" id="PF01370"/>
    </source>
</evidence>
<accession>A0A7M1T379</accession>
<dbReference type="Proteomes" id="UP000593605">
    <property type="component" value="Chromosome"/>
</dbReference>
<protein>
    <submittedName>
        <fullName evidence="2">NAD(P)-dependent oxidoreductase</fullName>
    </submittedName>
</protein>
<dbReference type="KEGG" id="civ:IMZ16_07445"/>
<dbReference type="EMBL" id="CP063145">
    <property type="protein sequence ID" value="QOR73363.1"/>
    <property type="molecule type" value="Genomic_DNA"/>
</dbReference>
<dbReference type="Pfam" id="PF01370">
    <property type="entry name" value="Epimerase"/>
    <property type="match status" value="1"/>
</dbReference>
<dbReference type="RefSeq" id="WP_193439521.1">
    <property type="nucleotide sequence ID" value="NZ_CP063145.1"/>
</dbReference>
<feature type="domain" description="NAD-dependent epimerase/dehydratase" evidence="1">
    <location>
        <begin position="40"/>
        <end position="159"/>
    </location>
</feature>
<evidence type="ECO:0000313" key="3">
    <source>
        <dbReference type="Proteomes" id="UP000593605"/>
    </source>
</evidence>
<dbReference type="AlphaFoldDB" id="A0A7M1T379"/>
<proteinExistence type="predicted"/>
<dbReference type="SUPFAM" id="SSF51735">
    <property type="entry name" value="NAD(P)-binding Rossmann-fold domains"/>
    <property type="match status" value="1"/>
</dbReference>
<name>A0A7M1T379_9FLAO</name>
<dbReference type="Gene3D" id="3.40.50.720">
    <property type="entry name" value="NAD(P)-binding Rossmann-like Domain"/>
    <property type="match status" value="1"/>
</dbReference>
<dbReference type="InterPro" id="IPR036291">
    <property type="entry name" value="NAD(P)-bd_dom_sf"/>
</dbReference>
<organism evidence="2 3">
    <name type="scientific">Cruoricaptor ignavus</name>
    <dbReference type="NCBI Taxonomy" id="1118202"/>
    <lineage>
        <taxon>Bacteria</taxon>
        <taxon>Pseudomonadati</taxon>
        <taxon>Bacteroidota</taxon>
        <taxon>Flavobacteriia</taxon>
        <taxon>Flavobacteriales</taxon>
        <taxon>Weeksellaceae</taxon>
        <taxon>Cruoricaptor</taxon>
    </lineage>
</organism>